<gene>
    <name evidence="2" type="ORF">PHLGIDRAFT_356914</name>
</gene>
<keyword evidence="3" id="KW-1185">Reference proteome</keyword>
<feature type="region of interest" description="Disordered" evidence="1">
    <location>
        <begin position="117"/>
        <end position="164"/>
    </location>
</feature>
<dbReference type="Proteomes" id="UP000053257">
    <property type="component" value="Unassembled WGS sequence"/>
</dbReference>
<dbReference type="AlphaFoldDB" id="A0A0C3SCI7"/>
<name>A0A0C3SCI7_PHLG1</name>
<organism evidence="2 3">
    <name type="scientific">Phlebiopsis gigantea (strain 11061_1 CR5-6)</name>
    <name type="common">White-rot fungus</name>
    <name type="synonym">Peniophora gigantea</name>
    <dbReference type="NCBI Taxonomy" id="745531"/>
    <lineage>
        <taxon>Eukaryota</taxon>
        <taxon>Fungi</taxon>
        <taxon>Dikarya</taxon>
        <taxon>Basidiomycota</taxon>
        <taxon>Agaricomycotina</taxon>
        <taxon>Agaricomycetes</taxon>
        <taxon>Polyporales</taxon>
        <taxon>Phanerochaetaceae</taxon>
        <taxon>Phlebiopsis</taxon>
    </lineage>
</organism>
<evidence type="ECO:0000313" key="2">
    <source>
        <dbReference type="EMBL" id="KIP08850.1"/>
    </source>
</evidence>
<evidence type="ECO:0000313" key="3">
    <source>
        <dbReference type="Proteomes" id="UP000053257"/>
    </source>
</evidence>
<dbReference type="OrthoDB" id="2804008at2759"/>
<reference evidence="2 3" key="1">
    <citation type="journal article" date="2014" name="PLoS Genet.">
        <title>Analysis of the Phlebiopsis gigantea genome, transcriptome and secretome provides insight into its pioneer colonization strategies of wood.</title>
        <authorList>
            <person name="Hori C."/>
            <person name="Ishida T."/>
            <person name="Igarashi K."/>
            <person name="Samejima M."/>
            <person name="Suzuki H."/>
            <person name="Master E."/>
            <person name="Ferreira P."/>
            <person name="Ruiz-Duenas F.J."/>
            <person name="Held B."/>
            <person name="Canessa P."/>
            <person name="Larrondo L.F."/>
            <person name="Schmoll M."/>
            <person name="Druzhinina I.S."/>
            <person name="Kubicek C.P."/>
            <person name="Gaskell J.A."/>
            <person name="Kersten P."/>
            <person name="St John F."/>
            <person name="Glasner J."/>
            <person name="Sabat G."/>
            <person name="Splinter BonDurant S."/>
            <person name="Syed K."/>
            <person name="Yadav J."/>
            <person name="Mgbeahuruike A.C."/>
            <person name="Kovalchuk A."/>
            <person name="Asiegbu F.O."/>
            <person name="Lackner G."/>
            <person name="Hoffmeister D."/>
            <person name="Rencoret J."/>
            <person name="Gutierrez A."/>
            <person name="Sun H."/>
            <person name="Lindquist E."/>
            <person name="Barry K."/>
            <person name="Riley R."/>
            <person name="Grigoriev I.V."/>
            <person name="Henrissat B."/>
            <person name="Kues U."/>
            <person name="Berka R.M."/>
            <person name="Martinez A.T."/>
            <person name="Covert S.F."/>
            <person name="Blanchette R.A."/>
            <person name="Cullen D."/>
        </authorList>
    </citation>
    <scope>NUCLEOTIDE SEQUENCE [LARGE SCALE GENOMIC DNA]</scope>
    <source>
        <strain evidence="2 3">11061_1 CR5-6</strain>
    </source>
</reference>
<accession>A0A0C3SCI7</accession>
<dbReference type="HOGENOM" id="CLU_1619626_0_0_1"/>
<evidence type="ECO:0000256" key="1">
    <source>
        <dbReference type="SAM" id="MobiDB-lite"/>
    </source>
</evidence>
<dbReference type="EMBL" id="KN840473">
    <property type="protein sequence ID" value="KIP08850.1"/>
    <property type="molecule type" value="Genomic_DNA"/>
</dbReference>
<sequence length="164" mass="17526">MTSPQRVGALEVLRVALMRGDLDDVRNQMARALALKRHSPEALEGLLGGLEGIGIDLSRARASLGGAPTVNARGAVGPRVWRDEDSPKRECVCARRGAWERAVAVDQGKDVVMARPSKENMASAALPKASRRRKDAAADTGRRGRARGSRSAAGNWKGAFMKDA</sequence>
<proteinExistence type="predicted"/>
<protein>
    <submittedName>
        <fullName evidence="2">Uncharacterized protein</fullName>
    </submittedName>
</protein>